<dbReference type="PANTHER" id="PTHR11599">
    <property type="entry name" value="PROTEASOME SUBUNIT ALPHA/BETA"/>
    <property type="match status" value="1"/>
</dbReference>
<dbReference type="STRING" id="691883.A0A058Z2R8"/>
<dbReference type="InterPro" id="IPR050115">
    <property type="entry name" value="Proteasome_alpha"/>
</dbReference>
<dbReference type="AlphaFoldDB" id="A0A058Z2R8"/>
<dbReference type="Pfam" id="PF00227">
    <property type="entry name" value="Proteasome"/>
    <property type="match status" value="1"/>
</dbReference>
<dbReference type="InterPro" id="IPR001353">
    <property type="entry name" value="Proteasome_sua/b"/>
</dbReference>
<dbReference type="EMBL" id="KB932208">
    <property type="protein sequence ID" value="KCV68569.1"/>
    <property type="molecule type" value="Genomic_DNA"/>
</dbReference>
<feature type="region of interest" description="Disordered" evidence="4">
    <location>
        <begin position="157"/>
        <end position="183"/>
    </location>
</feature>
<accession>A0A058Z2R8</accession>
<sequence>MVEYALEAISHAGTSLGIVSKEGVVLAAERRVSSKLLETRDLEKTYVLDDHVAVCVAGIVSDANTLVHYARSVAQNFEATFSEPMPVEQLVTRVADLKQGYTQFGGLRPYGVSMLYAGWDRNNGYQLYVSDPAGNFGAWRATCVGANAQTAQSMLKTHLAGPSGGSGADGADGPGADTHTSATSQDDAIELTLEDAINLSVKILCKTIESSNVTSEKLEIAVLTLHPVSKKPVFRALTREELDILIARIMAAEAAEKAAAEAEKAQQAARAASEAAAAIRANASGSGN</sequence>
<comment type="similarity">
    <text evidence="2">Belongs to the peptidase T1A family.</text>
</comment>
<evidence type="ECO:0000313" key="6">
    <source>
        <dbReference type="Proteomes" id="UP000030693"/>
    </source>
</evidence>
<evidence type="ECO:0000313" key="5">
    <source>
        <dbReference type="EMBL" id="KCV68569.1"/>
    </source>
</evidence>
<dbReference type="InterPro" id="IPR029055">
    <property type="entry name" value="Ntn_hydrolases_N"/>
</dbReference>
<dbReference type="Gene3D" id="3.60.20.10">
    <property type="entry name" value="Glutamine Phosphoribosylpyrophosphate, subunit 1, domain 1"/>
    <property type="match status" value="1"/>
</dbReference>
<keyword evidence="1 2" id="KW-0647">Proteasome</keyword>
<dbReference type="PROSITE" id="PS51475">
    <property type="entry name" value="PROTEASOME_ALPHA_2"/>
    <property type="match status" value="1"/>
</dbReference>
<evidence type="ECO:0000256" key="2">
    <source>
        <dbReference type="PROSITE-ProRule" id="PRU00808"/>
    </source>
</evidence>
<protein>
    <submittedName>
        <fullName evidence="5">20S proteasome subunit alpha 3</fullName>
    </submittedName>
</protein>
<dbReference type="eggNOG" id="KOG0178">
    <property type="taxonomic scope" value="Eukaryota"/>
</dbReference>
<reference evidence="5" key="1">
    <citation type="submission" date="2013-04" db="EMBL/GenBank/DDBJ databases">
        <title>The Genome Sequence of Fonticula alba ATCC 38817.</title>
        <authorList>
            <consortium name="The Broad Institute Genomics Platform"/>
            <person name="Russ C."/>
            <person name="Cuomo C."/>
            <person name="Burger G."/>
            <person name="Gray M.W."/>
            <person name="Holland P.W.H."/>
            <person name="King N."/>
            <person name="Lang F.B.F."/>
            <person name="Roger A.J."/>
            <person name="Ruiz-Trillo I."/>
            <person name="Brown M."/>
            <person name="Walker B."/>
            <person name="Young S."/>
            <person name="Zeng Q."/>
            <person name="Gargeya S."/>
            <person name="Fitzgerald M."/>
            <person name="Haas B."/>
            <person name="Abouelleil A."/>
            <person name="Allen A.W."/>
            <person name="Alvarado L."/>
            <person name="Arachchi H.M."/>
            <person name="Berlin A.M."/>
            <person name="Chapman S.B."/>
            <person name="Gainer-Dewar J."/>
            <person name="Goldberg J."/>
            <person name="Griggs A."/>
            <person name="Gujja S."/>
            <person name="Hansen M."/>
            <person name="Howarth C."/>
            <person name="Imamovic A."/>
            <person name="Ireland A."/>
            <person name="Larimer J."/>
            <person name="McCowan C."/>
            <person name="Murphy C."/>
            <person name="Pearson M."/>
            <person name="Poon T.W."/>
            <person name="Priest M."/>
            <person name="Roberts A."/>
            <person name="Saif S."/>
            <person name="Shea T."/>
            <person name="Sisk P."/>
            <person name="Sykes S."/>
            <person name="Wortman J."/>
            <person name="Nusbaum C."/>
            <person name="Birren B."/>
        </authorList>
    </citation>
    <scope>NUCLEOTIDE SEQUENCE [LARGE SCALE GENOMIC DNA]</scope>
    <source>
        <strain evidence="5">ATCC 38817</strain>
    </source>
</reference>
<keyword evidence="3" id="KW-0175">Coiled coil</keyword>
<dbReference type="SUPFAM" id="SSF56235">
    <property type="entry name" value="N-terminal nucleophile aminohydrolases (Ntn hydrolases)"/>
    <property type="match status" value="1"/>
</dbReference>
<dbReference type="OMA" id="RECFKVV"/>
<feature type="compositionally biased region" description="Gly residues" evidence="4">
    <location>
        <begin position="162"/>
        <end position="173"/>
    </location>
</feature>
<name>A0A058Z2R8_FONAL</name>
<evidence type="ECO:0000256" key="4">
    <source>
        <dbReference type="SAM" id="MobiDB-lite"/>
    </source>
</evidence>
<gene>
    <name evidence="5" type="ORF">H696_04862</name>
</gene>
<dbReference type="GeneID" id="20529587"/>
<proteinExistence type="inferred from homology"/>
<dbReference type="GO" id="GO:0019773">
    <property type="term" value="C:proteasome core complex, alpha-subunit complex"/>
    <property type="evidence" value="ECO:0007669"/>
    <property type="project" value="UniProtKB-UniRule"/>
</dbReference>
<feature type="coiled-coil region" evidence="3">
    <location>
        <begin position="252"/>
        <end position="282"/>
    </location>
</feature>
<keyword evidence="6" id="KW-1185">Reference proteome</keyword>
<dbReference type="InterPro" id="IPR023332">
    <property type="entry name" value="Proteasome_alpha-type"/>
</dbReference>
<dbReference type="Proteomes" id="UP000030693">
    <property type="component" value="Unassembled WGS sequence"/>
</dbReference>
<evidence type="ECO:0000256" key="1">
    <source>
        <dbReference type="ARBA" id="ARBA00022942"/>
    </source>
</evidence>
<dbReference type="OrthoDB" id="431557at2759"/>
<dbReference type="GO" id="GO:0051603">
    <property type="term" value="P:proteolysis involved in protein catabolic process"/>
    <property type="evidence" value="ECO:0007669"/>
    <property type="project" value="InterPro"/>
</dbReference>
<dbReference type="RefSeq" id="XP_009497001.1">
    <property type="nucleotide sequence ID" value="XM_009498726.1"/>
</dbReference>
<organism evidence="5">
    <name type="scientific">Fonticula alba</name>
    <name type="common">Slime mold</name>
    <dbReference type="NCBI Taxonomy" id="691883"/>
    <lineage>
        <taxon>Eukaryota</taxon>
        <taxon>Rotosphaerida</taxon>
        <taxon>Fonticulaceae</taxon>
        <taxon>Fonticula</taxon>
    </lineage>
</organism>
<evidence type="ECO:0000256" key="3">
    <source>
        <dbReference type="SAM" id="Coils"/>
    </source>
</evidence>